<proteinExistence type="predicted"/>
<dbReference type="EMBL" id="CP061171">
    <property type="protein sequence ID" value="QNR85648.1"/>
    <property type="molecule type" value="Genomic_DNA"/>
</dbReference>
<keyword evidence="2" id="KW-1185">Reference proteome</keyword>
<name>A0ABX6TL52_9SPHI</name>
<gene>
    <name evidence="1" type="ORF">H9N25_04020</name>
</gene>
<organism evidence="1 2">
    <name type="scientific">Pedobacter riviphilus</name>
    <dbReference type="NCBI Taxonomy" id="2766984"/>
    <lineage>
        <taxon>Bacteria</taxon>
        <taxon>Pseudomonadati</taxon>
        <taxon>Bacteroidota</taxon>
        <taxon>Sphingobacteriia</taxon>
        <taxon>Sphingobacteriales</taxon>
        <taxon>Sphingobacteriaceae</taxon>
        <taxon>Pedobacter</taxon>
    </lineage>
</organism>
<evidence type="ECO:0000313" key="2">
    <source>
        <dbReference type="Proteomes" id="UP000516439"/>
    </source>
</evidence>
<dbReference type="RefSeq" id="WP_190328023.1">
    <property type="nucleotide sequence ID" value="NZ_CP061171.1"/>
</dbReference>
<sequence length="60" mass="6842">MPTYVVNNANGKMVTQRLVLGYTQRKQHISETEFPSKDKGGTATQLKIRFTNTWIKQGND</sequence>
<reference evidence="1 2" key="1">
    <citation type="submission" date="2020-09" db="EMBL/GenBank/DDBJ databases">
        <title>Pedobacter sp. SW-16 isolated from soil near Yeocheon.</title>
        <authorList>
            <person name="Im H.S."/>
            <person name="Joung Y."/>
            <person name="Lee S.-S."/>
        </authorList>
    </citation>
    <scope>NUCLEOTIDE SEQUENCE [LARGE SCALE GENOMIC DNA]</scope>
    <source>
        <strain evidence="1 2">SW-16</strain>
    </source>
</reference>
<protein>
    <submittedName>
        <fullName evidence="1">Uncharacterized protein</fullName>
    </submittedName>
</protein>
<evidence type="ECO:0000313" key="1">
    <source>
        <dbReference type="EMBL" id="QNR85648.1"/>
    </source>
</evidence>
<accession>A0ABX6TL52</accession>
<dbReference type="Proteomes" id="UP000516439">
    <property type="component" value="Chromosome"/>
</dbReference>